<dbReference type="Pfam" id="PF00168">
    <property type="entry name" value="C2"/>
    <property type="match status" value="1"/>
</dbReference>
<sequence>MRFNKQELVTLATQPAHKFDKEGVLLLRERQDGFFRRAESSEKDNKRVKRAKSLRDLSCYGSSSSRDKSKSSKDVKYKVSLERWCRLRGNLLFYFKTCDQWSEPLGVLVLEQCVVQIDSPATTPPDGPFGFSLVWEGGLRQHLAARSDGERASWLKAVETASYRNVRATFIRLQKMLETRRDHNPDLDIAMWRLRCGVILDPCELPICEVSLACDNLLCDANGRPPNAVLLVHVYIPSDRAWVRYARTEVVERSSNPSFLITVTFRVSDALDNDTRVRVTAYDVRESVSHTALPLGCALISLRSLVGNNCSMGAEGGKLRVALRSLAGTTVGFVSMSGYRLERDDHLGGSNESTPCRQPQIRGPAMMHRRSHSLPPRLGCRLKLPPHVHINQLFANPVIQTYRFHSGLCGDIFVSELMSESKLCFAFPCQLLALWIQEEKELLQEVAGMGELREPWHSRQLQLLDRHLQLLHLYSQAQEHLLAHKGSFLKPSSRKQDRSLEFAPVNLNLHRMWAQSDTLGKAGMYDIITVGAFTAHSHRSKNGGLLKLVQQLKESPSKGTCQGTSKMNMARDAIQAIKQLRREVVEGMRGLVRLAALKQTVGMLPICEDMITKTRALLSLWDSGLVEEALAFVDEYKVAPPGPPEEDDSSEDTGAHDSSTESGQINLNITRPAQLSPFRRITQQLHFELKSPDVDVLATPDSPRCTRNFWDLSRSSLKNNNGTDTVSENQFVAFPDAEDDNDLRDDVNGSVPSQDNETNRKFAEKTIGDSAEDLLSRETDEAFDQLESKLGVEYADGSADCLDIVDEGNSDSTDCPSSRRWFLDTRAMCSSPSANYYKPTEEPEPWDLTQLNIEASVMCLVSKVKFLCGRCSSPAVRLRSSGVVARSQSLRGSSSQAQGGKPSTISKQLSENPNLEQPNEEASNGPKVRNKFTEGLDLGTMSDWVSELRPSMRKLRAAMDGLLKTARLMHSAFRTRQDPRAAQRECNVRYRRDVCFSQALTALVTALLAKLWCQRPDPSFLLVLSTLGPIAAFEGLLSLHGHELDMWGDMVVAVEDLSTVTFTLVHSSSTSSNSLKHRGPHSSDRVGPTSAPLPRVMGSRAALTVLLPVPDVVLSQLPHLSASRSTQQQSCRGPLSFKVTPVFFNIGINERATLSESLGQTAPQHQSNLDNFSRLHAYFLRYRKLKQLSDHQPQTSRRGVGLSQRALIMLFDKLHGSVHSKVSKNVEVLQLVSRITVAMQGLRFTSCKSAKDRTGMSVTLEQVNTLIHGYDLAETEVQRALDCMRSEGCRRENTYKNIGVRKYAFSQLGLSSYPKQYRPPPGTYGSGET</sequence>
<dbReference type="RefSeq" id="XP_026273963.1">
    <property type="nucleotide sequence ID" value="XM_026418178.2"/>
</dbReference>
<evidence type="ECO:0000313" key="9">
    <source>
        <dbReference type="RefSeq" id="XP_026273963.1"/>
    </source>
</evidence>
<proteinExistence type="inferred from homology"/>
<evidence type="ECO:0000256" key="5">
    <source>
        <dbReference type="ARBA" id="ARBA00023098"/>
    </source>
</evidence>
<evidence type="ECO:0000256" key="6">
    <source>
        <dbReference type="SAM" id="MobiDB-lite"/>
    </source>
</evidence>
<feature type="compositionally biased region" description="Polar residues" evidence="6">
    <location>
        <begin position="887"/>
        <end position="922"/>
    </location>
</feature>
<feature type="region of interest" description="Disordered" evidence="6">
    <location>
        <begin position="1070"/>
        <end position="1091"/>
    </location>
</feature>
<evidence type="ECO:0000256" key="3">
    <source>
        <dbReference type="ARBA" id="ARBA00013037"/>
    </source>
</evidence>
<comment type="similarity">
    <text evidence="2">Belongs to the inositol 3,4-bisphosphate 4-phosphatase family.</text>
</comment>
<dbReference type="PANTHER" id="PTHR12187">
    <property type="entry name" value="AGAP000124-PA"/>
    <property type="match status" value="1"/>
</dbReference>
<name>A0A6J1S029_FRAOC</name>
<evidence type="ECO:0000313" key="8">
    <source>
        <dbReference type="Proteomes" id="UP000504606"/>
    </source>
</evidence>
<accession>A0A6J1S029</accession>
<dbReference type="Pfam" id="PF00169">
    <property type="entry name" value="PH"/>
    <property type="match status" value="1"/>
</dbReference>
<dbReference type="Proteomes" id="UP000504606">
    <property type="component" value="Unplaced"/>
</dbReference>
<keyword evidence="5" id="KW-0443">Lipid metabolism</keyword>
<dbReference type="Gene3D" id="2.60.40.150">
    <property type="entry name" value="C2 domain"/>
    <property type="match status" value="1"/>
</dbReference>
<dbReference type="GO" id="GO:0016316">
    <property type="term" value="F:phosphatidylinositol-3,4-bisphosphate 4-phosphatase activity"/>
    <property type="evidence" value="ECO:0007669"/>
    <property type="project" value="UniProtKB-EC"/>
</dbReference>
<feature type="region of interest" description="Disordered" evidence="6">
    <location>
        <begin position="636"/>
        <end position="668"/>
    </location>
</feature>
<evidence type="ECO:0000256" key="4">
    <source>
        <dbReference type="ARBA" id="ARBA00022801"/>
    </source>
</evidence>
<dbReference type="InterPro" id="IPR035892">
    <property type="entry name" value="C2_domain_sf"/>
</dbReference>
<reference evidence="9" key="1">
    <citation type="submission" date="2025-08" db="UniProtKB">
        <authorList>
            <consortium name="RefSeq"/>
        </authorList>
    </citation>
    <scope>IDENTIFICATION</scope>
    <source>
        <tissue evidence="9">Whole organism</tissue>
    </source>
</reference>
<dbReference type="InterPro" id="IPR000008">
    <property type="entry name" value="C2_dom"/>
</dbReference>
<dbReference type="PANTHER" id="PTHR12187:SF11">
    <property type="entry name" value="PHOSPHATIDYLINOSITOL-3,4-BISPHOSPHATE 4-PHOSPHATASE"/>
    <property type="match status" value="1"/>
</dbReference>
<evidence type="ECO:0000259" key="7">
    <source>
        <dbReference type="PROSITE" id="PS50003"/>
    </source>
</evidence>
<dbReference type="InterPro" id="IPR011993">
    <property type="entry name" value="PH-like_dom_sf"/>
</dbReference>
<dbReference type="SMART" id="SM00233">
    <property type="entry name" value="PH"/>
    <property type="match status" value="1"/>
</dbReference>
<evidence type="ECO:0000256" key="2">
    <source>
        <dbReference type="ARBA" id="ARBA00006306"/>
    </source>
</evidence>
<dbReference type="EC" id="3.1.3.66" evidence="3"/>
<keyword evidence="8" id="KW-1185">Reference proteome</keyword>
<organism evidence="8 9">
    <name type="scientific">Frankliniella occidentalis</name>
    <name type="common">Western flower thrips</name>
    <name type="synonym">Euthrips occidentalis</name>
    <dbReference type="NCBI Taxonomy" id="133901"/>
    <lineage>
        <taxon>Eukaryota</taxon>
        <taxon>Metazoa</taxon>
        <taxon>Ecdysozoa</taxon>
        <taxon>Arthropoda</taxon>
        <taxon>Hexapoda</taxon>
        <taxon>Insecta</taxon>
        <taxon>Pterygota</taxon>
        <taxon>Neoptera</taxon>
        <taxon>Paraneoptera</taxon>
        <taxon>Thysanoptera</taxon>
        <taxon>Terebrantia</taxon>
        <taxon>Thripoidea</taxon>
        <taxon>Thripidae</taxon>
        <taxon>Frankliniella</taxon>
    </lineage>
</organism>
<evidence type="ECO:0000256" key="1">
    <source>
        <dbReference type="ARBA" id="ARBA00004847"/>
    </source>
</evidence>
<protein>
    <recommendedName>
        <fullName evidence="3">phosphatidylinositol-3,4-bisphosphate 4-phosphatase</fullName>
        <ecNumber evidence="3">3.1.3.66</ecNumber>
    </recommendedName>
</protein>
<dbReference type="InterPro" id="IPR001849">
    <property type="entry name" value="PH_domain"/>
</dbReference>
<dbReference type="InterPro" id="IPR039034">
    <property type="entry name" value="INPP4"/>
</dbReference>
<dbReference type="Gene3D" id="2.30.29.30">
    <property type="entry name" value="Pleckstrin-homology domain (PH domain)/Phosphotyrosine-binding domain (PTB)"/>
    <property type="match status" value="1"/>
</dbReference>
<dbReference type="OrthoDB" id="159395at2759"/>
<keyword evidence="4" id="KW-0378">Hydrolase</keyword>
<dbReference type="GO" id="GO:0005737">
    <property type="term" value="C:cytoplasm"/>
    <property type="evidence" value="ECO:0007669"/>
    <property type="project" value="TreeGrafter"/>
</dbReference>
<dbReference type="PROSITE" id="PS50003">
    <property type="entry name" value="PH_DOMAIN"/>
    <property type="match status" value="1"/>
</dbReference>
<feature type="domain" description="PH" evidence="7">
    <location>
        <begin position="82"/>
        <end position="163"/>
    </location>
</feature>
<gene>
    <name evidence="9" type="primary">LOC113203467</name>
</gene>
<feature type="region of interest" description="Disordered" evidence="6">
    <location>
        <begin position="887"/>
        <end position="929"/>
    </location>
</feature>
<dbReference type="KEGG" id="foc:113203467"/>
<dbReference type="GeneID" id="113203467"/>
<dbReference type="SUPFAM" id="SSF49562">
    <property type="entry name" value="C2 domain (Calcium/lipid-binding domain, CaLB)"/>
    <property type="match status" value="1"/>
</dbReference>
<dbReference type="SUPFAM" id="SSF50729">
    <property type="entry name" value="PH domain-like"/>
    <property type="match status" value="1"/>
</dbReference>
<comment type="pathway">
    <text evidence="1">Signal transduction; phosphatidylinositol signaling pathway.</text>
</comment>